<dbReference type="EMBL" id="MU004188">
    <property type="protein sequence ID" value="KAF2496311.1"/>
    <property type="molecule type" value="Genomic_DNA"/>
</dbReference>
<dbReference type="AlphaFoldDB" id="A0A6A6QV55"/>
<organism evidence="1 2">
    <name type="scientific">Lophium mytilinum</name>
    <dbReference type="NCBI Taxonomy" id="390894"/>
    <lineage>
        <taxon>Eukaryota</taxon>
        <taxon>Fungi</taxon>
        <taxon>Dikarya</taxon>
        <taxon>Ascomycota</taxon>
        <taxon>Pezizomycotina</taxon>
        <taxon>Dothideomycetes</taxon>
        <taxon>Pleosporomycetidae</taxon>
        <taxon>Mytilinidiales</taxon>
        <taxon>Mytilinidiaceae</taxon>
        <taxon>Lophium</taxon>
    </lineage>
</organism>
<dbReference type="Proteomes" id="UP000799750">
    <property type="component" value="Unassembled WGS sequence"/>
</dbReference>
<protein>
    <submittedName>
        <fullName evidence="1">Uncharacterized protein</fullName>
    </submittedName>
</protein>
<name>A0A6A6QV55_9PEZI</name>
<accession>A0A6A6QV55</accession>
<keyword evidence="2" id="KW-1185">Reference proteome</keyword>
<evidence type="ECO:0000313" key="1">
    <source>
        <dbReference type="EMBL" id="KAF2496311.1"/>
    </source>
</evidence>
<reference evidence="1" key="1">
    <citation type="journal article" date="2020" name="Stud. Mycol.">
        <title>101 Dothideomycetes genomes: a test case for predicting lifestyles and emergence of pathogens.</title>
        <authorList>
            <person name="Haridas S."/>
            <person name="Albert R."/>
            <person name="Binder M."/>
            <person name="Bloem J."/>
            <person name="Labutti K."/>
            <person name="Salamov A."/>
            <person name="Andreopoulos B."/>
            <person name="Baker S."/>
            <person name="Barry K."/>
            <person name="Bills G."/>
            <person name="Bluhm B."/>
            <person name="Cannon C."/>
            <person name="Castanera R."/>
            <person name="Culley D."/>
            <person name="Daum C."/>
            <person name="Ezra D."/>
            <person name="Gonzalez J."/>
            <person name="Henrissat B."/>
            <person name="Kuo A."/>
            <person name="Liang C."/>
            <person name="Lipzen A."/>
            <person name="Lutzoni F."/>
            <person name="Magnuson J."/>
            <person name="Mondo S."/>
            <person name="Nolan M."/>
            <person name="Ohm R."/>
            <person name="Pangilinan J."/>
            <person name="Park H.-J."/>
            <person name="Ramirez L."/>
            <person name="Alfaro M."/>
            <person name="Sun H."/>
            <person name="Tritt A."/>
            <person name="Yoshinaga Y."/>
            <person name="Zwiers L.-H."/>
            <person name="Turgeon B."/>
            <person name="Goodwin S."/>
            <person name="Spatafora J."/>
            <person name="Crous P."/>
            <person name="Grigoriev I."/>
        </authorList>
    </citation>
    <scope>NUCLEOTIDE SEQUENCE</scope>
    <source>
        <strain evidence="1">CBS 269.34</strain>
    </source>
</reference>
<gene>
    <name evidence="1" type="ORF">BU16DRAFT_526806</name>
</gene>
<proteinExistence type="predicted"/>
<evidence type="ECO:0000313" key="2">
    <source>
        <dbReference type="Proteomes" id="UP000799750"/>
    </source>
</evidence>
<sequence>MGTRVKGVILHLSHSSIAFALHPVCKRPVARPLWNVAAMSPGCSQPWPYYPPLQNLASGALFVPPHSTRFKALGG</sequence>